<feature type="compositionally biased region" description="Low complexity" evidence="3">
    <location>
        <begin position="492"/>
        <end position="517"/>
    </location>
</feature>
<keyword evidence="2" id="KW-0206">Cytoskeleton</keyword>
<protein>
    <recommendedName>
        <fullName evidence="2">Protein SCAR</fullName>
    </recommendedName>
    <alternativeName>
        <fullName evidence="2">Protein WAVE</fullName>
    </alternativeName>
</protein>
<organism evidence="4 5">
    <name type="scientific">Coptis chinensis</name>
    <dbReference type="NCBI Taxonomy" id="261450"/>
    <lineage>
        <taxon>Eukaryota</taxon>
        <taxon>Viridiplantae</taxon>
        <taxon>Streptophyta</taxon>
        <taxon>Embryophyta</taxon>
        <taxon>Tracheophyta</taxon>
        <taxon>Spermatophyta</taxon>
        <taxon>Magnoliopsida</taxon>
        <taxon>Ranunculales</taxon>
        <taxon>Ranunculaceae</taxon>
        <taxon>Coptidoideae</taxon>
        <taxon>Coptis</taxon>
    </lineage>
</organism>
<comment type="similarity">
    <text evidence="1 2">Belongs to the SCAR/WAVE family.</text>
</comment>
<dbReference type="AlphaFoldDB" id="A0A835H093"/>
<evidence type="ECO:0000256" key="2">
    <source>
        <dbReference type="RuleBase" id="RU367034"/>
    </source>
</evidence>
<keyword evidence="2" id="KW-0963">Cytoplasm</keyword>
<dbReference type="Gene3D" id="6.10.280.150">
    <property type="match status" value="1"/>
</dbReference>
<dbReference type="GO" id="GO:0071933">
    <property type="term" value="F:Arp2/3 complex binding"/>
    <property type="evidence" value="ECO:0007669"/>
    <property type="project" value="TreeGrafter"/>
</dbReference>
<feature type="region of interest" description="Disordered" evidence="3">
    <location>
        <begin position="570"/>
        <end position="625"/>
    </location>
</feature>
<accession>A0A835H093</accession>
<dbReference type="PANTHER" id="PTHR12902:SF33">
    <property type="entry name" value="PROTEIN SCAR3"/>
    <property type="match status" value="1"/>
</dbReference>
<keyword evidence="2" id="KW-0009">Actin-binding</keyword>
<feature type="compositionally biased region" description="Basic and acidic residues" evidence="3">
    <location>
        <begin position="603"/>
        <end position="616"/>
    </location>
</feature>
<dbReference type="Gene3D" id="1.20.5.340">
    <property type="match status" value="1"/>
</dbReference>
<feature type="compositionally biased region" description="Polar residues" evidence="3">
    <location>
        <begin position="846"/>
        <end position="855"/>
    </location>
</feature>
<sequence length="1050" mass="116284">MPLVRFEVRNEYGLGSEELYREVDKDDTKDVLDGIAVAGLVGVLRQLGDLAEFAAEVFHDLQEQAMATASRSHKMTIRVQHIEAALPPLEKAVFSQTNHLHFAYTDGLDWHPNLNRENIHIVQTDLPSFIMDSYEECRDPPSLHLLDKFDIGGPGACLKRYSDPSFFKRALPSSEVQLEKKVHQSKKKRVQQRNIGIPRAELISQLNGRMQFTSPIVSEQNSVSRTISVSRSELGDRSISFESRSDYIECVLEANHCMPQKEQESFDDTLGSICLHEQNGGANDVLPSQENKVVNSSSVTWHEKTEILKPTIQSSNNIVEDQRRISELTPVTSNQDKLESEVVRLDNAVSDDVMSYNVKMLKPLSDGNLSEEVDSESENYMDALNMTASEIETDAEKQSKMEVQIPCTNFRNNGTDCGIGTTNAMTAKFSDLFTVEPCTEPVSQYLSNSCQDSVLPKLPQIIGMCSDTNLNIDTSITEVSHLHDPRVNGCRPTTSDPLSSSFSITSSLTSPSENTSSVHNPREFLVEVSDRSSIRLWTNGGLLGLEPSKPPDISVPDSANQNLAPIVKTNEPGLSSDCVTPESHFDGPPRQLATPVETSEPSKNLRSEGGHDKKENFMSVGSSIESSTSSKAMLGKSKGSLCYDNFSKANGHGLPDTGVTNLGCDLAFIPDVSESPKEPSQDTKVSSSSMFFPRLLVNGFQKKVSLAHDDTSKPSCIVKTDLSEHLRHASPTNSIPSSPPLEHMKISYHPIDGFEMSKMKLKFHDGHYIHDNNKDAEFPSFQLLPQSVYSLQDFSFESDDDTFSRSSEYMSDELLSELSESNSEQWTCGKAPGNEDNEIYNALSRVPSSETISRSSEFEGIDDNGVYPDGDYEDPDANGVQPSYNGSLNSLPVEKDMGLVLQFSVEAMPPPPPLPPVQWRAVKQHLENEQFSISDVSTNQHSEQVPAANTCQQPHMSTPKQQMHIEETNPCPPESKNRVQDFKNMDEKEDFLHQIRTKSLSLKRTVSARPTAISGPFANIKVTAILQKANEIRQAFVGSDEEDSDNWSDG</sequence>
<proteinExistence type="inferred from homology"/>
<comment type="function">
    <text evidence="2">Involved in regulation of actin and microtubule organization. Part of a WAVE complex that activates the Arp2/3 complex.</text>
</comment>
<evidence type="ECO:0000256" key="1">
    <source>
        <dbReference type="ARBA" id="ARBA00006993"/>
    </source>
</evidence>
<dbReference type="InterPro" id="IPR028288">
    <property type="entry name" value="SCAR/WAVE_fam"/>
</dbReference>
<feature type="region of interest" description="Disordered" evidence="3">
    <location>
        <begin position="846"/>
        <end position="874"/>
    </location>
</feature>
<evidence type="ECO:0000313" key="4">
    <source>
        <dbReference type="EMBL" id="KAF9590181.1"/>
    </source>
</evidence>
<dbReference type="OrthoDB" id="753427at2759"/>
<name>A0A835H093_9MAGN</name>
<comment type="caution">
    <text evidence="4">The sequence shown here is derived from an EMBL/GenBank/DDBJ whole genome shotgun (WGS) entry which is preliminary data.</text>
</comment>
<dbReference type="GO" id="GO:2000601">
    <property type="term" value="P:positive regulation of Arp2/3 complex-mediated actin nucleation"/>
    <property type="evidence" value="ECO:0007669"/>
    <property type="project" value="TreeGrafter"/>
</dbReference>
<keyword evidence="5" id="KW-1185">Reference proteome</keyword>
<dbReference type="Proteomes" id="UP000631114">
    <property type="component" value="Unassembled WGS sequence"/>
</dbReference>
<dbReference type="GO" id="GO:0034237">
    <property type="term" value="F:protein kinase A regulatory subunit binding"/>
    <property type="evidence" value="ECO:0007669"/>
    <property type="project" value="TreeGrafter"/>
</dbReference>
<dbReference type="GO" id="GO:0030036">
    <property type="term" value="P:actin cytoskeleton organization"/>
    <property type="evidence" value="ECO:0007669"/>
    <property type="project" value="UniProtKB-UniRule"/>
</dbReference>
<feature type="region of interest" description="Disordered" evidence="3">
    <location>
        <begin position="487"/>
        <end position="518"/>
    </location>
</feature>
<dbReference type="GO" id="GO:0005856">
    <property type="term" value="C:cytoskeleton"/>
    <property type="evidence" value="ECO:0007669"/>
    <property type="project" value="UniProtKB-SubCell"/>
</dbReference>
<dbReference type="EMBL" id="JADFTS010000009">
    <property type="protein sequence ID" value="KAF9590181.1"/>
    <property type="molecule type" value="Genomic_DNA"/>
</dbReference>
<gene>
    <name evidence="4" type="ORF">IFM89_031836</name>
</gene>
<dbReference type="GO" id="GO:0003779">
    <property type="term" value="F:actin binding"/>
    <property type="evidence" value="ECO:0007669"/>
    <property type="project" value="UniProtKB-UniRule"/>
</dbReference>
<reference evidence="4 5" key="1">
    <citation type="submission" date="2020-10" db="EMBL/GenBank/DDBJ databases">
        <title>The Coptis chinensis genome and diversification of protoberbering-type alkaloids.</title>
        <authorList>
            <person name="Wang B."/>
            <person name="Shu S."/>
            <person name="Song C."/>
            <person name="Liu Y."/>
        </authorList>
    </citation>
    <scope>NUCLEOTIDE SEQUENCE [LARGE SCALE GENOMIC DNA]</scope>
    <source>
        <strain evidence="4">HL-2020</strain>
        <tissue evidence="4">Leaf</tissue>
    </source>
</reference>
<dbReference type="PANTHER" id="PTHR12902">
    <property type="entry name" value="WASP-1"/>
    <property type="match status" value="1"/>
</dbReference>
<evidence type="ECO:0000256" key="3">
    <source>
        <dbReference type="SAM" id="MobiDB-lite"/>
    </source>
</evidence>
<comment type="subcellular location">
    <subcellularLocation>
        <location evidence="2">Cytoplasm</location>
        <location evidence="2">Cytoskeleton</location>
    </subcellularLocation>
</comment>
<evidence type="ECO:0000313" key="5">
    <source>
        <dbReference type="Proteomes" id="UP000631114"/>
    </source>
</evidence>